<reference evidence="2 3" key="1">
    <citation type="submission" date="2021-01" db="EMBL/GenBank/DDBJ databases">
        <title>Isolation and description of Catonella massiliensis sp. nov., a novel Catonella species, isolated from a stable periodontitis subject.</title>
        <authorList>
            <person name="Antezack A."/>
            <person name="Boxberger M."/>
            <person name="La Scola B."/>
            <person name="Monnet-Corti V."/>
        </authorList>
    </citation>
    <scope>NUCLEOTIDE SEQUENCE [LARGE SCALE GENOMIC DNA]</scope>
    <source>
        <strain evidence="2 3">Marseille-Q4567</strain>
    </source>
</reference>
<feature type="transmembrane region" description="Helical" evidence="1">
    <location>
        <begin position="40"/>
        <end position="57"/>
    </location>
</feature>
<evidence type="ECO:0008006" key="4">
    <source>
        <dbReference type="Google" id="ProtNLM"/>
    </source>
</evidence>
<keyword evidence="1" id="KW-1133">Transmembrane helix</keyword>
<keyword evidence="1" id="KW-0812">Transmembrane</keyword>
<accession>A0ABS1IY94</accession>
<name>A0ABS1IY94_9FIRM</name>
<comment type="caution">
    <text evidence="2">The sequence shown here is derived from an EMBL/GenBank/DDBJ whole genome shotgun (WGS) entry which is preliminary data.</text>
</comment>
<organism evidence="2 3">
    <name type="scientific">Catonella massiliensis</name>
    <dbReference type="NCBI Taxonomy" id="2799636"/>
    <lineage>
        <taxon>Bacteria</taxon>
        <taxon>Bacillati</taxon>
        <taxon>Bacillota</taxon>
        <taxon>Clostridia</taxon>
        <taxon>Lachnospirales</taxon>
        <taxon>Lachnospiraceae</taxon>
        <taxon>Catonella</taxon>
    </lineage>
</organism>
<feature type="transmembrane region" description="Helical" evidence="1">
    <location>
        <begin position="15"/>
        <end position="34"/>
    </location>
</feature>
<gene>
    <name evidence="2" type="ORF">JJN12_03180</name>
</gene>
<evidence type="ECO:0000313" key="2">
    <source>
        <dbReference type="EMBL" id="MBK5896790.1"/>
    </source>
</evidence>
<dbReference type="EMBL" id="JAEPRJ010000001">
    <property type="protein sequence ID" value="MBK5896790.1"/>
    <property type="molecule type" value="Genomic_DNA"/>
</dbReference>
<feature type="transmembrane region" description="Helical" evidence="1">
    <location>
        <begin position="111"/>
        <end position="130"/>
    </location>
</feature>
<keyword evidence="3" id="KW-1185">Reference proteome</keyword>
<dbReference type="Proteomes" id="UP000604730">
    <property type="component" value="Unassembled WGS sequence"/>
</dbReference>
<keyword evidence="1" id="KW-0472">Membrane</keyword>
<protein>
    <recommendedName>
        <fullName evidence="4">GtrA-like protein domain-containing protein</fullName>
    </recommendedName>
</protein>
<proteinExistence type="predicted"/>
<sequence>MEDKSTLALYKSLKLTRNLINISFFIIFLVLLFWGNYNPAAAFTLIFYNALHWLLLSNLKSKYKPKKESDNDIIELTVLKFTFTAGILLHLVLCYGFLYKLPIKIAALRPLPLALTVAIIAFRFISYIFINMKTNKR</sequence>
<dbReference type="RefSeq" id="WP_208428340.1">
    <property type="nucleotide sequence ID" value="NZ_JAEPRJ010000001.1"/>
</dbReference>
<evidence type="ECO:0000313" key="3">
    <source>
        <dbReference type="Proteomes" id="UP000604730"/>
    </source>
</evidence>
<feature type="transmembrane region" description="Helical" evidence="1">
    <location>
        <begin position="78"/>
        <end position="99"/>
    </location>
</feature>
<evidence type="ECO:0000256" key="1">
    <source>
        <dbReference type="SAM" id="Phobius"/>
    </source>
</evidence>